<evidence type="ECO:0000313" key="2">
    <source>
        <dbReference type="Proteomes" id="UP000253094"/>
    </source>
</evidence>
<proteinExistence type="predicted"/>
<dbReference type="InterPro" id="IPR011231">
    <property type="entry name" value="Phage_VT1-Sakai_H0018"/>
</dbReference>
<name>A0A367FNM3_9ACTN</name>
<dbReference type="RefSeq" id="WP_114027593.1">
    <property type="nucleotide sequence ID" value="NZ_QOIL01000003.1"/>
</dbReference>
<evidence type="ECO:0000313" key="1">
    <source>
        <dbReference type="EMBL" id="RCG31978.1"/>
    </source>
</evidence>
<comment type="caution">
    <text evidence="1">The sequence shown here is derived from an EMBL/GenBank/DDBJ whole genome shotgun (WGS) entry which is preliminary data.</text>
</comment>
<protein>
    <submittedName>
        <fullName evidence="1">DUF2190 family protein</fullName>
    </submittedName>
</protein>
<dbReference type="OrthoDB" id="3479411at2"/>
<organism evidence="1 2">
    <name type="scientific">Sphaerisporangium album</name>
    <dbReference type="NCBI Taxonomy" id="509200"/>
    <lineage>
        <taxon>Bacteria</taxon>
        <taxon>Bacillati</taxon>
        <taxon>Actinomycetota</taxon>
        <taxon>Actinomycetes</taxon>
        <taxon>Streptosporangiales</taxon>
        <taxon>Streptosporangiaceae</taxon>
        <taxon>Sphaerisporangium</taxon>
    </lineage>
</organism>
<dbReference type="AlphaFoldDB" id="A0A367FNM3"/>
<reference evidence="1 2" key="1">
    <citation type="submission" date="2018-06" db="EMBL/GenBank/DDBJ databases">
        <title>Sphaerisporangium craniellae sp. nov., isolated from a marine sponge in the South China Sea.</title>
        <authorList>
            <person name="Li L."/>
        </authorList>
    </citation>
    <scope>NUCLEOTIDE SEQUENCE [LARGE SCALE GENOMIC DNA]</scope>
    <source>
        <strain evidence="1 2">CCTCC AA 208026</strain>
    </source>
</reference>
<keyword evidence="2" id="KW-1185">Reference proteome</keyword>
<dbReference type="Pfam" id="PF09956">
    <property type="entry name" value="Phage_cement_2"/>
    <property type="match status" value="1"/>
</dbReference>
<dbReference type="EMBL" id="QOIL01000003">
    <property type="protein sequence ID" value="RCG31978.1"/>
    <property type="molecule type" value="Genomic_DNA"/>
</dbReference>
<accession>A0A367FNM3</accession>
<gene>
    <name evidence="1" type="ORF">DQ384_05400</name>
</gene>
<dbReference type="Proteomes" id="UP000253094">
    <property type="component" value="Unassembled WGS sequence"/>
</dbReference>
<sequence>MATNILFEQGDQLDVVCSAPATPESGQPVLVGQLPGVALTDERADGKTTVKFNGVAELDVKGETTTNAAVSAGDILYYDSGVINRDSTNGVRFGYALAPVNSGATNKIPVKIGY</sequence>